<keyword evidence="3" id="KW-1185">Reference proteome</keyword>
<comment type="caution">
    <text evidence="2">The sequence shown here is derived from an EMBL/GenBank/DDBJ whole genome shotgun (WGS) entry which is preliminary data.</text>
</comment>
<dbReference type="RefSeq" id="XP_040781038.1">
    <property type="nucleotide sequence ID" value="XM_040919995.1"/>
</dbReference>
<name>A0A9P4YAR0_CRYP1</name>
<evidence type="ECO:0008006" key="4">
    <source>
        <dbReference type="Google" id="ProtNLM"/>
    </source>
</evidence>
<dbReference type="GeneID" id="63837124"/>
<feature type="chain" id="PRO_5040397349" description="NACHT-NTPase and P-loop NTPases N-terminal domain-containing protein" evidence="1">
    <location>
        <begin position="16"/>
        <end position="252"/>
    </location>
</feature>
<keyword evidence="1" id="KW-0732">Signal</keyword>
<evidence type="ECO:0000313" key="3">
    <source>
        <dbReference type="Proteomes" id="UP000803844"/>
    </source>
</evidence>
<dbReference type="AlphaFoldDB" id="A0A9P4YAR0"/>
<dbReference type="EMBL" id="MU032344">
    <property type="protein sequence ID" value="KAF3770077.1"/>
    <property type="molecule type" value="Genomic_DNA"/>
</dbReference>
<sequence>MWLLFSVFFLTAALAFRMCSDAIGSAAAIAQLLGEAIKLWQMISRARQAVRTAPEVRANTAGLLSSLLDTMHLVEREPNLQNPGVDQALQHIYAVAGELNHILEGMVARQRRSTLRQSLHALCRREAEEAHLRDVLGRLYGARGDLLLRINVLQVGLMGEVVEGMQKSELEVPTARQGPIRSADEDIHHRLVLEDNETWEQADQVNGIIALEGSATSTTAELKGNRALGNSRQKNFILGGTVPLSILVHMAG</sequence>
<evidence type="ECO:0000313" key="2">
    <source>
        <dbReference type="EMBL" id="KAF3770077.1"/>
    </source>
</evidence>
<accession>A0A9P4YAR0</accession>
<dbReference type="Proteomes" id="UP000803844">
    <property type="component" value="Unassembled WGS sequence"/>
</dbReference>
<proteinExistence type="predicted"/>
<dbReference type="OrthoDB" id="3559235at2759"/>
<protein>
    <recommendedName>
        <fullName evidence="4">NACHT-NTPase and P-loop NTPases N-terminal domain-containing protein</fullName>
    </recommendedName>
</protein>
<feature type="signal peptide" evidence="1">
    <location>
        <begin position="1"/>
        <end position="15"/>
    </location>
</feature>
<gene>
    <name evidence="2" type="ORF">M406DRAFT_325548</name>
</gene>
<evidence type="ECO:0000256" key="1">
    <source>
        <dbReference type="SAM" id="SignalP"/>
    </source>
</evidence>
<reference evidence="2" key="1">
    <citation type="journal article" date="2020" name="Phytopathology">
        <title>Genome sequence of the chestnut blight fungus Cryphonectria parasitica EP155: A fundamental resource for an archetypical invasive plant pathogen.</title>
        <authorList>
            <person name="Crouch J.A."/>
            <person name="Dawe A."/>
            <person name="Aerts A."/>
            <person name="Barry K."/>
            <person name="Churchill A.C.L."/>
            <person name="Grimwood J."/>
            <person name="Hillman B."/>
            <person name="Milgroom M.G."/>
            <person name="Pangilinan J."/>
            <person name="Smith M."/>
            <person name="Salamov A."/>
            <person name="Schmutz J."/>
            <person name="Yadav J."/>
            <person name="Grigoriev I.V."/>
            <person name="Nuss D."/>
        </authorList>
    </citation>
    <scope>NUCLEOTIDE SEQUENCE</scope>
    <source>
        <strain evidence="2">EP155</strain>
    </source>
</reference>
<organism evidence="2 3">
    <name type="scientific">Cryphonectria parasitica (strain ATCC 38755 / EP155)</name>
    <dbReference type="NCBI Taxonomy" id="660469"/>
    <lineage>
        <taxon>Eukaryota</taxon>
        <taxon>Fungi</taxon>
        <taxon>Dikarya</taxon>
        <taxon>Ascomycota</taxon>
        <taxon>Pezizomycotina</taxon>
        <taxon>Sordariomycetes</taxon>
        <taxon>Sordariomycetidae</taxon>
        <taxon>Diaporthales</taxon>
        <taxon>Cryphonectriaceae</taxon>
        <taxon>Cryphonectria-Endothia species complex</taxon>
        <taxon>Cryphonectria</taxon>
    </lineage>
</organism>